<keyword evidence="3" id="KW-1185">Reference proteome</keyword>
<dbReference type="EMBL" id="CP076022">
    <property type="protein sequence ID" value="QWC11286.1"/>
    <property type="molecule type" value="Genomic_DNA"/>
</dbReference>
<protein>
    <recommendedName>
        <fullName evidence="4">ATP-dependent DNA helicase RecG</fullName>
    </recommendedName>
</protein>
<sequence>MAPKRAATPSGPDTPVPVSAMPARGRVYSGGYVQSITVVPATEPPRFTAMVEDPGAAYRDPLSRKPVARVRLVWVGQRRVPGVEAGTRLAFEGMVSTVDSYPTIYNPRYEIIGRPEDES</sequence>
<feature type="region of interest" description="Disordered" evidence="1">
    <location>
        <begin position="1"/>
        <end position="21"/>
    </location>
</feature>
<proteinExistence type="predicted"/>
<evidence type="ECO:0000313" key="3">
    <source>
        <dbReference type="Proteomes" id="UP000676885"/>
    </source>
</evidence>
<evidence type="ECO:0000256" key="1">
    <source>
        <dbReference type="SAM" id="MobiDB-lite"/>
    </source>
</evidence>
<dbReference type="KEGG" id="ajg:KKR91_06905"/>
<dbReference type="AlphaFoldDB" id="A0A975R288"/>
<accession>A0A975R288</accession>
<reference evidence="2 3" key="1">
    <citation type="submission" date="2021-05" db="EMBL/GenBank/DDBJ databases">
        <title>Novel species in genus Arthrobacter.</title>
        <authorList>
            <person name="Zhang G."/>
        </authorList>
    </citation>
    <scope>NUCLEOTIDE SEQUENCE [LARGE SCALE GENOMIC DNA]</scope>
    <source>
        <strain evidence="3">zg-ZUI227</strain>
    </source>
</reference>
<evidence type="ECO:0008006" key="4">
    <source>
        <dbReference type="Google" id="ProtNLM"/>
    </source>
</evidence>
<organism evidence="2 3">
    <name type="scientific">Arthrobacter jiangjiafuii</name>
    <dbReference type="NCBI Taxonomy" id="2817475"/>
    <lineage>
        <taxon>Bacteria</taxon>
        <taxon>Bacillati</taxon>
        <taxon>Actinomycetota</taxon>
        <taxon>Actinomycetes</taxon>
        <taxon>Micrococcales</taxon>
        <taxon>Micrococcaceae</taxon>
        <taxon>Arthrobacter</taxon>
    </lineage>
</organism>
<gene>
    <name evidence="2" type="ORF">KKR91_06905</name>
</gene>
<dbReference type="Proteomes" id="UP000676885">
    <property type="component" value="Chromosome"/>
</dbReference>
<evidence type="ECO:0000313" key="2">
    <source>
        <dbReference type="EMBL" id="QWC11286.1"/>
    </source>
</evidence>
<name>A0A975R288_9MICC</name>
<dbReference type="RefSeq" id="WP_210230962.1">
    <property type="nucleotide sequence ID" value="NZ_CP076022.1"/>
</dbReference>